<feature type="domain" description="Protein kinase" evidence="5">
    <location>
        <begin position="256"/>
        <end position="554"/>
    </location>
</feature>
<name>A0A3Q3G5J8_9LABR</name>
<evidence type="ECO:0000313" key="6">
    <source>
        <dbReference type="Ensembl" id="ENSLBEP00000028087.1"/>
    </source>
</evidence>
<dbReference type="InterPro" id="IPR000719">
    <property type="entry name" value="Prot_kinase_dom"/>
</dbReference>
<proteinExistence type="predicted"/>
<dbReference type="SUPFAM" id="SSF56112">
    <property type="entry name" value="Protein kinase-like (PK-like)"/>
    <property type="match status" value="1"/>
</dbReference>
<dbReference type="Gene3D" id="1.10.510.10">
    <property type="entry name" value="Transferase(Phosphotransferase) domain 1"/>
    <property type="match status" value="1"/>
</dbReference>
<feature type="compositionally biased region" description="Polar residues" evidence="4">
    <location>
        <begin position="682"/>
        <end position="737"/>
    </location>
</feature>
<sequence>MCFSHRSVFKRSSWPFPYLQIKQLTLSISLPVSLSACLSLSLSQSLSLPVSLSLSLNLSLCLSLSLSLSQSLSLSISLSACRSLSLSLSACLSLTASSVLCDQTSLRLAQRKEGRTDWVMNQWVNRNGRVSQLVNLLEYLQLFRPRDVIRVWVSNLRPSSSYPFPPPPPPPPPLMLPQFEPPPKQSKAPPTQLTCSLLEAAGGGGGGGGGPLPGPAPPPLHLHSALCTPPERPLVASCSRLMFWSYEELHDGTSGFSPSLQVGEGGFGVVYKATLRSTCCAVKRIKQDFMRDWDHLKKSFQTEVEKLTIFRHPNIVDLLGFSEGPECVCLIYSYMENRSLDDQLHNESRFLSWSERVSVVEGASKALKFLHCPPEKHITLIHGDVKSSNILLDRHMVAKLADFGLARFAHRSPAERSAAQTASIGMTQTVRGTLAYLPNEYVRNGQLGTAVDVYSFGVVLLEVLTGRRAMERGRTSAETYLKDLVVEVEDSPAGSCAAEWRKQLDHRLISGGAAEPVGHMEMVFLACECLDENRKKRPKMEKVFAKLQDIHSRVRDSRVRHSCSSASLLHHPHLQPPSLPRPPHSLDSSVEALSQQMSKVGPLEDTYQPSMSSSSSSSSSFCSLTRPDPLHSSSSLPSFSSSSSLPSSSSSSSLPPCSASFIGPCETDESRGFSQYDLRSPCRSNGTSSRSLSPSTRDQNLHPTRPSESQFNQPSIPTENQYNSPTRPGCSRDSSGVLTGGGATADLYGVPGSLSPVGSLQSLSPGPPVVINPIKERFLQKKSQYDEGRIRTPELLSADDLYEGRSSEEGRGPEESDELDYLPVAKHT</sequence>
<feature type="compositionally biased region" description="Low complexity" evidence="4">
    <location>
        <begin position="610"/>
        <end position="620"/>
    </location>
</feature>
<dbReference type="FunCoup" id="A0A3Q3G5J8">
    <property type="interactions" value="1061"/>
</dbReference>
<dbReference type="AlphaFoldDB" id="A0A3Q3G5J8"/>
<feature type="compositionally biased region" description="Low complexity" evidence="4">
    <location>
        <begin position="630"/>
        <end position="654"/>
    </location>
</feature>
<dbReference type="GO" id="GO:0005886">
    <property type="term" value="C:plasma membrane"/>
    <property type="evidence" value="ECO:0007669"/>
    <property type="project" value="TreeGrafter"/>
</dbReference>
<dbReference type="Proteomes" id="UP000261660">
    <property type="component" value="Unplaced"/>
</dbReference>
<evidence type="ECO:0000259" key="5">
    <source>
        <dbReference type="PROSITE" id="PS50011"/>
    </source>
</evidence>
<keyword evidence="1 3" id="KW-0547">Nucleotide-binding</keyword>
<dbReference type="PROSITE" id="PS50011">
    <property type="entry name" value="PROTEIN_KINASE_DOM"/>
    <property type="match status" value="1"/>
</dbReference>
<dbReference type="Gene3D" id="3.30.200.20">
    <property type="entry name" value="Phosphorylase Kinase, domain 1"/>
    <property type="match status" value="1"/>
</dbReference>
<reference evidence="6" key="2">
    <citation type="submission" date="2025-09" db="UniProtKB">
        <authorList>
            <consortium name="Ensembl"/>
        </authorList>
    </citation>
    <scope>IDENTIFICATION</scope>
</reference>
<keyword evidence="2 3" id="KW-0067">ATP-binding</keyword>
<dbReference type="InterPro" id="IPR017441">
    <property type="entry name" value="Protein_kinase_ATP_BS"/>
</dbReference>
<feature type="region of interest" description="Disordered" evidence="4">
    <location>
        <begin position="160"/>
        <end position="217"/>
    </location>
</feature>
<feature type="compositionally biased region" description="Basic and acidic residues" evidence="4">
    <location>
        <begin position="802"/>
        <end position="814"/>
    </location>
</feature>
<dbReference type="Pfam" id="PF00069">
    <property type="entry name" value="Pkinase"/>
    <property type="match status" value="1"/>
</dbReference>
<feature type="compositionally biased region" description="Pro residues" evidence="4">
    <location>
        <begin position="574"/>
        <end position="583"/>
    </location>
</feature>
<dbReference type="InParanoid" id="A0A3Q3G5J8"/>
<feature type="region of interest" description="Disordered" evidence="4">
    <location>
        <begin position="670"/>
        <end position="767"/>
    </location>
</feature>
<feature type="region of interest" description="Disordered" evidence="4">
    <location>
        <begin position="569"/>
        <end position="654"/>
    </location>
</feature>
<organism evidence="6 7">
    <name type="scientific">Labrus bergylta</name>
    <name type="common">ballan wrasse</name>
    <dbReference type="NCBI Taxonomy" id="56723"/>
    <lineage>
        <taxon>Eukaryota</taxon>
        <taxon>Metazoa</taxon>
        <taxon>Chordata</taxon>
        <taxon>Craniata</taxon>
        <taxon>Vertebrata</taxon>
        <taxon>Euteleostomi</taxon>
        <taxon>Actinopterygii</taxon>
        <taxon>Neopterygii</taxon>
        <taxon>Teleostei</taxon>
        <taxon>Neoteleostei</taxon>
        <taxon>Acanthomorphata</taxon>
        <taxon>Eupercaria</taxon>
        <taxon>Labriformes</taxon>
        <taxon>Labridae</taxon>
        <taxon>Labrus</taxon>
    </lineage>
</organism>
<dbReference type="InterPro" id="IPR008271">
    <property type="entry name" value="Ser/Thr_kinase_AS"/>
</dbReference>
<reference evidence="6" key="1">
    <citation type="submission" date="2025-08" db="UniProtKB">
        <authorList>
            <consortium name="Ensembl"/>
        </authorList>
    </citation>
    <scope>IDENTIFICATION</scope>
</reference>
<dbReference type="SMART" id="SM00220">
    <property type="entry name" value="S_TKc"/>
    <property type="match status" value="1"/>
</dbReference>
<feature type="region of interest" description="Disordered" evidence="4">
    <location>
        <begin position="782"/>
        <end position="828"/>
    </location>
</feature>
<protein>
    <recommendedName>
        <fullName evidence="5">Protein kinase domain-containing protein</fullName>
    </recommendedName>
</protein>
<evidence type="ECO:0000313" key="7">
    <source>
        <dbReference type="Proteomes" id="UP000261660"/>
    </source>
</evidence>
<keyword evidence="7" id="KW-1185">Reference proteome</keyword>
<feature type="binding site" evidence="3">
    <location>
        <position position="283"/>
    </location>
    <ligand>
        <name>ATP</name>
        <dbReference type="ChEBI" id="CHEBI:30616"/>
    </ligand>
</feature>
<dbReference type="Ensembl" id="ENSLBET00000029419.1">
    <property type="protein sequence ID" value="ENSLBEP00000028087.1"/>
    <property type="gene ID" value="ENSLBEG00000021274.1"/>
</dbReference>
<feature type="compositionally biased region" description="Gly residues" evidence="4">
    <location>
        <begin position="201"/>
        <end position="211"/>
    </location>
</feature>
<dbReference type="InterPro" id="IPR011009">
    <property type="entry name" value="Kinase-like_dom_sf"/>
</dbReference>
<dbReference type="Gene3D" id="1.10.533.10">
    <property type="entry name" value="Death Domain, Fas"/>
    <property type="match status" value="1"/>
</dbReference>
<dbReference type="PROSITE" id="PS00108">
    <property type="entry name" value="PROTEIN_KINASE_ST"/>
    <property type="match status" value="1"/>
</dbReference>
<accession>A0A3Q3G5J8</accession>
<dbReference type="InterPro" id="IPR011029">
    <property type="entry name" value="DEATH-like_dom_sf"/>
</dbReference>
<dbReference type="PANTHER" id="PTHR27001">
    <property type="entry name" value="OS01G0253100 PROTEIN"/>
    <property type="match status" value="1"/>
</dbReference>
<dbReference type="GO" id="GO:0004672">
    <property type="term" value="F:protein kinase activity"/>
    <property type="evidence" value="ECO:0007669"/>
    <property type="project" value="InterPro"/>
</dbReference>
<dbReference type="GeneTree" id="ENSGT00940000160502"/>
<evidence type="ECO:0000256" key="4">
    <source>
        <dbReference type="SAM" id="MobiDB-lite"/>
    </source>
</evidence>
<feature type="compositionally biased region" description="Pro residues" evidence="4">
    <location>
        <begin position="163"/>
        <end position="184"/>
    </location>
</feature>
<evidence type="ECO:0000256" key="3">
    <source>
        <dbReference type="PROSITE-ProRule" id="PRU10141"/>
    </source>
</evidence>
<dbReference type="SUPFAM" id="SSF47986">
    <property type="entry name" value="DEATH domain"/>
    <property type="match status" value="1"/>
</dbReference>
<dbReference type="GO" id="GO:0005524">
    <property type="term" value="F:ATP binding"/>
    <property type="evidence" value="ECO:0007669"/>
    <property type="project" value="UniProtKB-UniRule"/>
</dbReference>
<evidence type="ECO:0000256" key="1">
    <source>
        <dbReference type="ARBA" id="ARBA00022741"/>
    </source>
</evidence>
<evidence type="ECO:0000256" key="2">
    <source>
        <dbReference type="ARBA" id="ARBA00022840"/>
    </source>
</evidence>
<dbReference type="STRING" id="56723.ENSLBEP00000028087"/>
<feature type="compositionally biased region" description="Basic and acidic residues" evidence="4">
    <location>
        <begin position="782"/>
        <end position="792"/>
    </location>
</feature>
<dbReference type="PANTHER" id="PTHR27001:SF939">
    <property type="entry name" value="INTERLEUKIN 1 RECEPTOR ASSOCIATED KINASE 1"/>
    <property type="match status" value="1"/>
</dbReference>
<dbReference type="PROSITE" id="PS00107">
    <property type="entry name" value="PROTEIN_KINASE_ATP"/>
    <property type="match status" value="1"/>
</dbReference>